<evidence type="ECO:0000313" key="7">
    <source>
        <dbReference type="EMBL" id="KAK3896951.1"/>
    </source>
</evidence>
<name>A0AAN6MBD8_9PEZI</name>
<keyword evidence="8" id="KW-1185">Reference proteome</keyword>
<feature type="transmembrane region" description="Helical" evidence="6">
    <location>
        <begin position="218"/>
        <end position="242"/>
    </location>
</feature>
<dbReference type="InterPro" id="IPR050598">
    <property type="entry name" value="AminoAcid_Transporter"/>
</dbReference>
<evidence type="ECO:0000256" key="4">
    <source>
        <dbReference type="ARBA" id="ARBA00023136"/>
    </source>
</evidence>
<feature type="transmembrane region" description="Helical" evidence="6">
    <location>
        <begin position="143"/>
        <end position="162"/>
    </location>
</feature>
<gene>
    <name evidence="7" type="ORF">C8A05DRAFT_20190</name>
</gene>
<feature type="transmembrane region" description="Helical" evidence="6">
    <location>
        <begin position="376"/>
        <end position="398"/>
    </location>
</feature>
<feature type="compositionally biased region" description="Low complexity" evidence="5">
    <location>
        <begin position="21"/>
        <end position="50"/>
    </location>
</feature>
<comment type="subcellular location">
    <subcellularLocation>
        <location evidence="1">Membrane</location>
        <topology evidence="1">Multi-pass membrane protein</topology>
    </subcellularLocation>
</comment>
<reference evidence="7" key="1">
    <citation type="journal article" date="2023" name="Mol. Phylogenet. Evol.">
        <title>Genome-scale phylogeny and comparative genomics of the fungal order Sordariales.</title>
        <authorList>
            <person name="Hensen N."/>
            <person name="Bonometti L."/>
            <person name="Westerberg I."/>
            <person name="Brannstrom I.O."/>
            <person name="Guillou S."/>
            <person name="Cros-Aarteil S."/>
            <person name="Calhoun S."/>
            <person name="Haridas S."/>
            <person name="Kuo A."/>
            <person name="Mondo S."/>
            <person name="Pangilinan J."/>
            <person name="Riley R."/>
            <person name="LaButti K."/>
            <person name="Andreopoulos B."/>
            <person name="Lipzen A."/>
            <person name="Chen C."/>
            <person name="Yan M."/>
            <person name="Daum C."/>
            <person name="Ng V."/>
            <person name="Clum A."/>
            <person name="Steindorff A."/>
            <person name="Ohm R.A."/>
            <person name="Martin F."/>
            <person name="Silar P."/>
            <person name="Natvig D.O."/>
            <person name="Lalanne C."/>
            <person name="Gautier V."/>
            <person name="Ament-Velasquez S.L."/>
            <person name="Kruys A."/>
            <person name="Hutchinson M.I."/>
            <person name="Powell A.J."/>
            <person name="Barry K."/>
            <person name="Miller A.N."/>
            <person name="Grigoriev I.V."/>
            <person name="Debuchy R."/>
            <person name="Gladieux P."/>
            <person name="Hiltunen Thoren M."/>
            <person name="Johannesson H."/>
        </authorList>
    </citation>
    <scope>NUCLEOTIDE SEQUENCE</scope>
    <source>
        <strain evidence="7">CBS 103.79</strain>
    </source>
</reference>
<evidence type="ECO:0000256" key="5">
    <source>
        <dbReference type="SAM" id="MobiDB-lite"/>
    </source>
</evidence>
<keyword evidence="2 6" id="KW-0812">Transmembrane</keyword>
<dbReference type="PANTHER" id="PTHR11785">
    <property type="entry name" value="AMINO ACID TRANSPORTER"/>
    <property type="match status" value="1"/>
</dbReference>
<sequence length="636" mass="66967">MAPLYSNLPSSGGGGARDSLELASLASSSPGAATTETETSSRASLSSSRRASLERDDPLDADAHGSRSPPTNRTRADYGGRSFSISSTFDFASNLFPLSSTTGGGYAPLGAPSAAGLHHGGGVGGGALAGAGGSLEKHKTLTYLNGLSLIVGLIIGSGIFSSPSQVNSNVGSPGAALIVWVVAGVLAWTGAASYAELGGAIPLNGGPQVYLSKIFGELAGFLFTWVAVLVLKPGSAAIIAIIMGEYLVRAAIGAEAETVNVWINRAVALAGLLTVTFLNCVSTRLGTRMNDMLMFLKFVALLGVTVIGIVVAATGYSYSGTANRDWKDHAWFEGTKMDASAWAVALYAGLWAFDGWDNTNYVVGEFRNPSRDLPRVIHTAMPLVIVSYLLANIAYFLVLPLDTINSSNTVAVMFGAKVLGPAGALLLALIVSASCFGALNASTFTSSRLVYVAGKEGYIPALFGRLGTGTGQTQPTPDLRGGGGSRRSWLKRKLAALVGDEDTGLFFTPIPALILNASLTAGYILVGEFGTLVTFYGVAGYTFYFFTVLGLIVLRVREPNLERPYRTWITTPIVFCCVSLFLLSRAIFAQPLQTLIVVGFVVAGVPVYFWRVRMARPGGGKREGGEGRRWWRFWGR</sequence>
<feature type="region of interest" description="Disordered" evidence="5">
    <location>
        <begin position="1"/>
        <end position="79"/>
    </location>
</feature>
<evidence type="ECO:0000256" key="3">
    <source>
        <dbReference type="ARBA" id="ARBA00022989"/>
    </source>
</evidence>
<protein>
    <submittedName>
        <fullName evidence="7">Amino acid permease-domain-containing protein</fullName>
    </submittedName>
</protein>
<evidence type="ECO:0000313" key="8">
    <source>
        <dbReference type="Proteomes" id="UP001303889"/>
    </source>
</evidence>
<keyword evidence="4 6" id="KW-0472">Membrane</keyword>
<reference evidence="7" key="2">
    <citation type="submission" date="2023-05" db="EMBL/GenBank/DDBJ databases">
        <authorList>
            <consortium name="Lawrence Berkeley National Laboratory"/>
            <person name="Steindorff A."/>
            <person name="Hensen N."/>
            <person name="Bonometti L."/>
            <person name="Westerberg I."/>
            <person name="Brannstrom I.O."/>
            <person name="Guillou S."/>
            <person name="Cros-Aarteil S."/>
            <person name="Calhoun S."/>
            <person name="Haridas S."/>
            <person name="Kuo A."/>
            <person name="Mondo S."/>
            <person name="Pangilinan J."/>
            <person name="Riley R."/>
            <person name="Labutti K."/>
            <person name="Andreopoulos B."/>
            <person name="Lipzen A."/>
            <person name="Chen C."/>
            <person name="Yanf M."/>
            <person name="Daum C."/>
            <person name="Ng V."/>
            <person name="Clum A."/>
            <person name="Ohm R."/>
            <person name="Martin F."/>
            <person name="Silar P."/>
            <person name="Natvig D."/>
            <person name="Lalanne C."/>
            <person name="Gautier V."/>
            <person name="Ament-Velasquez S.L."/>
            <person name="Kruys A."/>
            <person name="Hutchinson M.I."/>
            <person name="Powell A.J."/>
            <person name="Barry K."/>
            <person name="Miller A.N."/>
            <person name="Grigoriev I.V."/>
            <person name="Debuchy R."/>
            <person name="Gladieux P."/>
            <person name="Thoren M.H."/>
            <person name="Johannesson H."/>
        </authorList>
    </citation>
    <scope>NUCLEOTIDE SEQUENCE</scope>
    <source>
        <strain evidence="7">CBS 103.79</strain>
    </source>
</reference>
<dbReference type="InterPro" id="IPR002293">
    <property type="entry name" value="AA/rel_permease1"/>
</dbReference>
<proteinExistence type="predicted"/>
<evidence type="ECO:0000256" key="1">
    <source>
        <dbReference type="ARBA" id="ARBA00004141"/>
    </source>
</evidence>
<feature type="transmembrane region" description="Helical" evidence="6">
    <location>
        <begin position="505"/>
        <end position="526"/>
    </location>
</feature>
<feature type="transmembrane region" description="Helical" evidence="6">
    <location>
        <begin position="418"/>
        <end position="439"/>
    </location>
</feature>
<dbReference type="GO" id="GO:0016020">
    <property type="term" value="C:membrane"/>
    <property type="evidence" value="ECO:0007669"/>
    <property type="project" value="UniProtKB-SubCell"/>
</dbReference>
<feature type="transmembrane region" description="Helical" evidence="6">
    <location>
        <begin position="568"/>
        <end position="588"/>
    </location>
</feature>
<organism evidence="7 8">
    <name type="scientific">Staphylotrichum tortipilum</name>
    <dbReference type="NCBI Taxonomy" id="2831512"/>
    <lineage>
        <taxon>Eukaryota</taxon>
        <taxon>Fungi</taxon>
        <taxon>Dikarya</taxon>
        <taxon>Ascomycota</taxon>
        <taxon>Pezizomycotina</taxon>
        <taxon>Sordariomycetes</taxon>
        <taxon>Sordariomycetidae</taxon>
        <taxon>Sordariales</taxon>
        <taxon>Chaetomiaceae</taxon>
        <taxon>Staphylotrichum</taxon>
    </lineage>
</organism>
<evidence type="ECO:0000256" key="2">
    <source>
        <dbReference type="ARBA" id="ARBA00022692"/>
    </source>
</evidence>
<accession>A0AAN6MBD8</accession>
<comment type="caution">
    <text evidence="7">The sequence shown here is derived from an EMBL/GenBank/DDBJ whole genome shotgun (WGS) entry which is preliminary data.</text>
</comment>
<feature type="transmembrane region" description="Helical" evidence="6">
    <location>
        <begin position="262"/>
        <end position="281"/>
    </location>
</feature>
<dbReference type="EMBL" id="MU856327">
    <property type="protein sequence ID" value="KAK3896951.1"/>
    <property type="molecule type" value="Genomic_DNA"/>
</dbReference>
<dbReference type="Gene3D" id="1.20.1740.10">
    <property type="entry name" value="Amino acid/polyamine transporter I"/>
    <property type="match status" value="1"/>
</dbReference>
<feature type="transmembrane region" description="Helical" evidence="6">
    <location>
        <begin position="532"/>
        <end position="556"/>
    </location>
</feature>
<dbReference type="GO" id="GO:0015179">
    <property type="term" value="F:L-amino acid transmembrane transporter activity"/>
    <property type="evidence" value="ECO:0007669"/>
    <property type="project" value="TreeGrafter"/>
</dbReference>
<feature type="compositionally biased region" description="Basic and acidic residues" evidence="5">
    <location>
        <begin position="51"/>
        <end position="65"/>
    </location>
</feature>
<feature type="transmembrane region" description="Helical" evidence="6">
    <location>
        <begin position="293"/>
        <end position="319"/>
    </location>
</feature>
<feature type="transmembrane region" description="Helical" evidence="6">
    <location>
        <begin position="594"/>
        <end position="612"/>
    </location>
</feature>
<feature type="transmembrane region" description="Helical" evidence="6">
    <location>
        <begin position="174"/>
        <end position="197"/>
    </location>
</feature>
<dbReference type="Proteomes" id="UP001303889">
    <property type="component" value="Unassembled WGS sequence"/>
</dbReference>
<evidence type="ECO:0000256" key="6">
    <source>
        <dbReference type="SAM" id="Phobius"/>
    </source>
</evidence>
<dbReference type="PANTHER" id="PTHR11785:SF512">
    <property type="entry name" value="SOBREMESA, ISOFORM B"/>
    <property type="match status" value="1"/>
</dbReference>
<dbReference type="AlphaFoldDB" id="A0AAN6MBD8"/>
<dbReference type="Pfam" id="PF13520">
    <property type="entry name" value="AA_permease_2"/>
    <property type="match status" value="1"/>
</dbReference>
<keyword evidence="3 6" id="KW-1133">Transmembrane helix</keyword>